<keyword evidence="2" id="KW-1185">Reference proteome</keyword>
<evidence type="ECO:0000313" key="2">
    <source>
        <dbReference type="Proteomes" id="UP000031938"/>
    </source>
</evidence>
<reference evidence="1 2" key="1">
    <citation type="submission" date="2015-01" db="EMBL/GenBank/DDBJ databases">
        <title>Genome sequencing of Jeotgalibacillus soli.</title>
        <authorList>
            <person name="Goh K.M."/>
            <person name="Chan K.-G."/>
            <person name="Yaakop A.S."/>
            <person name="Ee R."/>
            <person name="Gan H.M."/>
            <person name="Chan C.S."/>
        </authorList>
    </citation>
    <scope>NUCLEOTIDE SEQUENCE [LARGE SCALE GENOMIC DNA]</scope>
    <source>
        <strain evidence="1 2">P9</strain>
    </source>
</reference>
<dbReference type="AlphaFoldDB" id="A0A0C2V940"/>
<gene>
    <name evidence="1" type="ORF">KP78_30260</name>
</gene>
<dbReference type="OrthoDB" id="9111355at2"/>
<dbReference type="EMBL" id="JXRP01000018">
    <property type="protein sequence ID" value="KIL45482.1"/>
    <property type="molecule type" value="Genomic_DNA"/>
</dbReference>
<dbReference type="STRING" id="889306.KP78_30260"/>
<dbReference type="Proteomes" id="UP000031938">
    <property type="component" value="Unassembled WGS sequence"/>
</dbReference>
<organism evidence="1 2">
    <name type="scientific">Jeotgalibacillus soli</name>
    <dbReference type="NCBI Taxonomy" id="889306"/>
    <lineage>
        <taxon>Bacteria</taxon>
        <taxon>Bacillati</taxon>
        <taxon>Bacillota</taxon>
        <taxon>Bacilli</taxon>
        <taxon>Bacillales</taxon>
        <taxon>Caryophanaceae</taxon>
        <taxon>Jeotgalibacillus</taxon>
    </lineage>
</organism>
<dbReference type="PATRIC" id="fig|889306.3.peg.3037"/>
<sequence length="96" mass="10913">MVIKEVIFAVHDAKATAKKWSSILDIPISKDAGDDPEWNGLKVVISLDHTDLIFIESRVNHTIRELITARGERPLAVQLSPSIFYKQTLMLDSYYK</sequence>
<proteinExistence type="predicted"/>
<comment type="caution">
    <text evidence="1">The sequence shown here is derived from an EMBL/GenBank/DDBJ whole genome shotgun (WGS) entry which is preliminary data.</text>
</comment>
<protein>
    <recommendedName>
        <fullName evidence="3">Glyoxalase-like domain-containing protein</fullName>
    </recommendedName>
</protein>
<evidence type="ECO:0008006" key="3">
    <source>
        <dbReference type="Google" id="ProtNLM"/>
    </source>
</evidence>
<name>A0A0C2V940_9BACL</name>
<evidence type="ECO:0000313" key="1">
    <source>
        <dbReference type="EMBL" id="KIL45482.1"/>
    </source>
</evidence>
<accession>A0A0C2V940</accession>
<dbReference type="RefSeq" id="WP_041089833.1">
    <property type="nucleotide sequence ID" value="NZ_JXRP01000018.1"/>
</dbReference>